<protein>
    <submittedName>
        <fullName evidence="1">Uncharacterized protein</fullName>
    </submittedName>
</protein>
<organism evidence="1 2">
    <name type="scientific">Rhinocladiella mackenziei CBS 650.93</name>
    <dbReference type="NCBI Taxonomy" id="1442369"/>
    <lineage>
        <taxon>Eukaryota</taxon>
        <taxon>Fungi</taxon>
        <taxon>Dikarya</taxon>
        <taxon>Ascomycota</taxon>
        <taxon>Pezizomycotina</taxon>
        <taxon>Eurotiomycetes</taxon>
        <taxon>Chaetothyriomycetidae</taxon>
        <taxon>Chaetothyriales</taxon>
        <taxon>Herpotrichiellaceae</taxon>
        <taxon>Rhinocladiella</taxon>
    </lineage>
</organism>
<dbReference type="VEuPathDB" id="FungiDB:Z518_00612"/>
<evidence type="ECO:0000313" key="2">
    <source>
        <dbReference type="Proteomes" id="UP000053617"/>
    </source>
</evidence>
<accession>A0A0D2G4F0</accession>
<evidence type="ECO:0000313" key="1">
    <source>
        <dbReference type="EMBL" id="KIX09532.1"/>
    </source>
</evidence>
<sequence>MIKAPSWTFRWRRHLFFLPTPPPPPAPGLVGTTWYNYFTRDGGPNKGAPPGGPSTSVRLGLPPPYSSLPPLLPTYRPPISFMVPAPSFPGAWTVSTVIRPSLDSPTTPAMAHAAAQAPEPPIRGNQVKDRLIVVKDRGGTGYVASQKNATIHLFTHNVLDKYAVNANNQFYIPAHACEPFRVVTAACSMPVGELIEQLDCIKDAPPGYLRYAIGNECGRGW</sequence>
<dbReference type="RefSeq" id="XP_013276668.1">
    <property type="nucleotide sequence ID" value="XM_013421214.1"/>
</dbReference>
<dbReference type="HOGENOM" id="CLU_070109_0_0_1"/>
<dbReference type="Proteomes" id="UP000053617">
    <property type="component" value="Unassembled WGS sequence"/>
</dbReference>
<name>A0A0D2G4F0_9EURO</name>
<dbReference type="GeneID" id="25288683"/>
<reference evidence="1 2" key="1">
    <citation type="submission" date="2015-01" db="EMBL/GenBank/DDBJ databases">
        <title>The Genome Sequence of Rhinocladiella mackenzie CBS 650.93.</title>
        <authorList>
            <consortium name="The Broad Institute Genomics Platform"/>
            <person name="Cuomo C."/>
            <person name="de Hoog S."/>
            <person name="Gorbushina A."/>
            <person name="Stielow B."/>
            <person name="Teixiera M."/>
            <person name="Abouelleil A."/>
            <person name="Chapman S.B."/>
            <person name="Priest M."/>
            <person name="Young S.K."/>
            <person name="Wortman J."/>
            <person name="Nusbaum C."/>
            <person name="Birren B."/>
        </authorList>
    </citation>
    <scope>NUCLEOTIDE SEQUENCE [LARGE SCALE GENOMIC DNA]</scope>
    <source>
        <strain evidence="1 2">CBS 650.93</strain>
    </source>
</reference>
<dbReference type="AlphaFoldDB" id="A0A0D2G4F0"/>
<gene>
    <name evidence="1" type="ORF">Z518_00612</name>
</gene>
<keyword evidence="2" id="KW-1185">Reference proteome</keyword>
<dbReference type="EMBL" id="KN847475">
    <property type="protein sequence ID" value="KIX09532.1"/>
    <property type="molecule type" value="Genomic_DNA"/>
</dbReference>
<dbReference type="OrthoDB" id="4158866at2759"/>
<proteinExistence type="predicted"/>